<feature type="region of interest" description="Disordered" evidence="1">
    <location>
        <begin position="93"/>
        <end position="124"/>
    </location>
</feature>
<keyword evidence="3" id="KW-1185">Reference proteome</keyword>
<reference evidence="2 3" key="1">
    <citation type="journal article" date="2019" name="Commun. Biol.">
        <title>The bagworm genome reveals a unique fibroin gene that provides high tensile strength.</title>
        <authorList>
            <person name="Kono N."/>
            <person name="Nakamura H."/>
            <person name="Ohtoshi R."/>
            <person name="Tomita M."/>
            <person name="Numata K."/>
            <person name="Arakawa K."/>
        </authorList>
    </citation>
    <scope>NUCLEOTIDE SEQUENCE [LARGE SCALE GENOMIC DNA]</scope>
</reference>
<accession>A0A4C1ZFJ0</accession>
<gene>
    <name evidence="2" type="ORF">EVAR_63654_1</name>
</gene>
<feature type="region of interest" description="Disordered" evidence="1">
    <location>
        <begin position="1"/>
        <end position="50"/>
    </location>
</feature>
<dbReference type="Proteomes" id="UP000299102">
    <property type="component" value="Unassembled WGS sequence"/>
</dbReference>
<dbReference type="EMBL" id="BGZK01001728">
    <property type="protein sequence ID" value="GBP85315.1"/>
    <property type="molecule type" value="Genomic_DNA"/>
</dbReference>
<feature type="compositionally biased region" description="Low complexity" evidence="1">
    <location>
        <begin position="38"/>
        <end position="50"/>
    </location>
</feature>
<evidence type="ECO:0000256" key="1">
    <source>
        <dbReference type="SAM" id="MobiDB-lite"/>
    </source>
</evidence>
<organism evidence="2 3">
    <name type="scientific">Eumeta variegata</name>
    <name type="common">Bagworm moth</name>
    <name type="synonym">Eumeta japonica</name>
    <dbReference type="NCBI Taxonomy" id="151549"/>
    <lineage>
        <taxon>Eukaryota</taxon>
        <taxon>Metazoa</taxon>
        <taxon>Ecdysozoa</taxon>
        <taxon>Arthropoda</taxon>
        <taxon>Hexapoda</taxon>
        <taxon>Insecta</taxon>
        <taxon>Pterygota</taxon>
        <taxon>Neoptera</taxon>
        <taxon>Endopterygota</taxon>
        <taxon>Lepidoptera</taxon>
        <taxon>Glossata</taxon>
        <taxon>Ditrysia</taxon>
        <taxon>Tineoidea</taxon>
        <taxon>Psychidae</taxon>
        <taxon>Oiketicinae</taxon>
        <taxon>Eumeta</taxon>
    </lineage>
</organism>
<dbReference type="AlphaFoldDB" id="A0A4C1ZFJ0"/>
<feature type="compositionally biased region" description="Basic residues" evidence="1">
    <location>
        <begin position="1"/>
        <end position="10"/>
    </location>
</feature>
<comment type="caution">
    <text evidence="2">The sequence shown here is derived from an EMBL/GenBank/DDBJ whole genome shotgun (WGS) entry which is preliminary data.</text>
</comment>
<protein>
    <submittedName>
        <fullName evidence="2">Uncharacterized protein</fullName>
    </submittedName>
</protein>
<proteinExistence type="predicted"/>
<feature type="compositionally biased region" description="Basic residues" evidence="1">
    <location>
        <begin position="28"/>
        <end position="37"/>
    </location>
</feature>
<sequence length="124" mass="13737">MARKFRRRRRGINEWDCHGNRAPGAAPPRRRARRSRPPRAGASARSGSACRAVRTRTKIALFVLMSPAQIAHKDLTSLLQELSVSKASGINRLTNEAPNVETRSRCDTARRPPRAPRPAAVLPP</sequence>
<evidence type="ECO:0000313" key="2">
    <source>
        <dbReference type="EMBL" id="GBP85315.1"/>
    </source>
</evidence>
<evidence type="ECO:0000313" key="3">
    <source>
        <dbReference type="Proteomes" id="UP000299102"/>
    </source>
</evidence>
<name>A0A4C1ZFJ0_EUMVA</name>